<name>A0A0A2KMB6_PENIT</name>
<protein>
    <submittedName>
        <fullName evidence="1">Uncharacterized protein</fullName>
    </submittedName>
</protein>
<dbReference type="AlphaFoldDB" id="A0A0A2KMB6"/>
<comment type="caution">
    <text evidence="1">The sequence shown here is derived from an EMBL/GenBank/DDBJ whole genome shotgun (WGS) entry which is preliminary data.</text>
</comment>
<evidence type="ECO:0000313" key="1">
    <source>
        <dbReference type="EMBL" id="KGO68977.1"/>
    </source>
</evidence>
<reference evidence="1 2" key="1">
    <citation type="journal article" date="2015" name="Mol. Plant Microbe Interact.">
        <title>Genome, transcriptome, and functional analyses of Penicillium expansum provide new insights into secondary metabolism and pathogenicity.</title>
        <authorList>
            <person name="Ballester A.R."/>
            <person name="Marcet-Houben M."/>
            <person name="Levin E."/>
            <person name="Sela N."/>
            <person name="Selma-Lazaro C."/>
            <person name="Carmona L."/>
            <person name="Wisniewski M."/>
            <person name="Droby S."/>
            <person name="Gonzalez-Candelas L."/>
            <person name="Gabaldon T."/>
        </authorList>
    </citation>
    <scope>NUCLEOTIDE SEQUENCE [LARGE SCALE GENOMIC DNA]</scope>
    <source>
        <strain evidence="1 2">PHI-1</strain>
    </source>
</reference>
<evidence type="ECO:0000313" key="2">
    <source>
        <dbReference type="Proteomes" id="UP000030104"/>
    </source>
</evidence>
<sequence length="109" mass="12261">MIYSSGTELTSCSIEQQRFFNSVPKKSLRVWQKWPTLYGVLVVHVPSPYKNCPPEQFLATLTAILVFTPQMGSVSVCRELVKPCRITVKSLVPTKLVSNIYHATFGVSR</sequence>
<keyword evidence="2" id="KW-1185">Reference proteome</keyword>
<proteinExistence type="predicted"/>
<dbReference type="OrthoDB" id="4364540at2759"/>
<gene>
    <name evidence="1" type="ORF">PITC_078750</name>
</gene>
<organism evidence="1 2">
    <name type="scientific">Penicillium italicum</name>
    <name type="common">Blue mold</name>
    <dbReference type="NCBI Taxonomy" id="40296"/>
    <lineage>
        <taxon>Eukaryota</taxon>
        <taxon>Fungi</taxon>
        <taxon>Dikarya</taxon>
        <taxon>Ascomycota</taxon>
        <taxon>Pezizomycotina</taxon>
        <taxon>Eurotiomycetes</taxon>
        <taxon>Eurotiomycetidae</taxon>
        <taxon>Eurotiales</taxon>
        <taxon>Aspergillaceae</taxon>
        <taxon>Penicillium</taxon>
    </lineage>
</organism>
<dbReference type="EMBL" id="JQGA01001174">
    <property type="protein sequence ID" value="KGO68977.1"/>
    <property type="molecule type" value="Genomic_DNA"/>
</dbReference>
<dbReference type="Proteomes" id="UP000030104">
    <property type="component" value="Unassembled WGS sequence"/>
</dbReference>
<dbReference type="HOGENOM" id="CLU_2184856_0_0_1"/>
<accession>A0A0A2KMB6</accession>